<dbReference type="AlphaFoldDB" id="A0A8C9XFH7"/>
<dbReference type="GeneTree" id="ENSGT00940000160560"/>
<dbReference type="InterPro" id="IPR027417">
    <property type="entry name" value="P-loop_NTPase"/>
</dbReference>
<proteinExistence type="predicted"/>
<dbReference type="GO" id="GO:0006955">
    <property type="term" value="P:immune response"/>
    <property type="evidence" value="ECO:0007669"/>
    <property type="project" value="TreeGrafter"/>
</dbReference>
<dbReference type="Proteomes" id="UP000694568">
    <property type="component" value="Unplaced"/>
</dbReference>
<evidence type="ECO:0008006" key="3">
    <source>
        <dbReference type="Google" id="ProtNLM"/>
    </source>
</evidence>
<dbReference type="SUPFAM" id="SSF52540">
    <property type="entry name" value="P-loop containing nucleoside triphosphate hydrolases"/>
    <property type="match status" value="1"/>
</dbReference>
<protein>
    <recommendedName>
        <fullName evidence="3">G domain-containing protein</fullName>
    </recommendedName>
</protein>
<keyword evidence="2" id="KW-1185">Reference proteome</keyword>
<evidence type="ECO:0000313" key="2">
    <source>
        <dbReference type="Proteomes" id="UP000694568"/>
    </source>
</evidence>
<dbReference type="Ensembl" id="ENSSLUT00000008098.1">
    <property type="protein sequence ID" value="ENSSLUP00000007858.1"/>
    <property type="gene ID" value="ENSSLUG00000003663.1"/>
</dbReference>
<reference evidence="1" key="1">
    <citation type="submission" date="2025-08" db="UniProtKB">
        <authorList>
            <consortium name="Ensembl"/>
        </authorList>
    </citation>
    <scope>IDENTIFICATION</scope>
</reference>
<dbReference type="PANTHER" id="PTHR14241">
    <property type="entry name" value="INTERFERON-INDUCED PROTEIN 44"/>
    <property type="match status" value="1"/>
</dbReference>
<evidence type="ECO:0000313" key="1">
    <source>
        <dbReference type="Ensembl" id="ENSSLUP00000007858.1"/>
    </source>
</evidence>
<dbReference type="Gene3D" id="3.40.50.300">
    <property type="entry name" value="P-loop containing nucleotide triphosphate hydrolases"/>
    <property type="match status" value="1"/>
</dbReference>
<name>A0A8C9XFH7_SANLU</name>
<accession>A0A8C9XFH7</accession>
<gene>
    <name evidence="1" type="primary">LOC116064174</name>
</gene>
<reference evidence="1" key="2">
    <citation type="submission" date="2025-09" db="UniProtKB">
        <authorList>
            <consortium name="Ensembl"/>
        </authorList>
    </citation>
    <scope>IDENTIFICATION</scope>
</reference>
<sequence length="368" mass="40874">MHIQHTHIIGRTTLTLTAIQQHTAIHLHYIYLLDPAGSCWILLDPAGSYWILLDPAGPCWILLDPTGSCWTLLDPAGSCWTLLDPGPVIAGSYFGLVFLLISGTVDPWRRLYNARDLQYVKEYKPGNKDIKHVRILLYGPNGAGKSSFIKSVSSVIRGRVTTPALTSDKSYSGTYETFKIREEEGNPESFCHFVFNDVMDLKDGDGISSDDIKLTLKGHVKEGYQFKPSSPLSDDDPGYNPRPSADDQVHVLVCVLSANSAEIPDSVLKKMADIREAASELGIPQMAIGTYIDSACPETKNDLKNVYKSQNLKQKVKDFSAAVGVPENYIFPVKNYSDETNIHDDVDTLILNALRQMIKLGDDFIYKM</sequence>
<dbReference type="PANTHER" id="PTHR14241:SF1">
    <property type="entry name" value="INTERFERON-INDUCED PROTEIN 44-RELATED"/>
    <property type="match status" value="1"/>
</dbReference>
<organism evidence="1 2">
    <name type="scientific">Sander lucioperca</name>
    <name type="common">Pike-perch</name>
    <name type="synonym">Perca lucioperca</name>
    <dbReference type="NCBI Taxonomy" id="283035"/>
    <lineage>
        <taxon>Eukaryota</taxon>
        <taxon>Metazoa</taxon>
        <taxon>Chordata</taxon>
        <taxon>Craniata</taxon>
        <taxon>Vertebrata</taxon>
        <taxon>Euteleostomi</taxon>
        <taxon>Actinopterygii</taxon>
        <taxon>Neopterygii</taxon>
        <taxon>Teleostei</taxon>
        <taxon>Neoteleostei</taxon>
        <taxon>Acanthomorphata</taxon>
        <taxon>Eupercaria</taxon>
        <taxon>Perciformes</taxon>
        <taxon>Percoidei</taxon>
        <taxon>Percidae</taxon>
        <taxon>Luciopercinae</taxon>
        <taxon>Sander</taxon>
    </lineage>
</organism>